<feature type="repeat" description="PPR" evidence="10">
    <location>
        <begin position="1333"/>
        <end position="1367"/>
    </location>
</feature>
<dbReference type="InterPro" id="IPR002885">
    <property type="entry name" value="PPR_rpt"/>
</dbReference>
<dbReference type="UniPathway" id="UPA00143"/>
<dbReference type="EMBL" id="OIVN01006287">
    <property type="protein sequence ID" value="SPD29800.1"/>
    <property type="molecule type" value="Genomic_DNA"/>
</dbReference>
<dbReference type="InterPro" id="IPR000225">
    <property type="entry name" value="Armadillo"/>
</dbReference>
<sequence length="1560" mass="173662">MMTVDLATSASIGPASEAVSQSVEAILEIVLAANDVLVKKESFKELATYLERIIPILKELNRKNVSDSESLNNAIEILNREIRAAKQLTLECSKRNKVYLLMNCRAIVKRLDNTVKEISRALDLLPLASLNLTSGISEEIGELSDKMQRAEFRAAIAEEEILDKIESGIQERNIDRSYANNLLVLIAEAVGISTERSALKKEFEEFKNEIENARLRKDQAEAIQMDQIMALLERADATSSPREKELKHFSKRRSLGSQPLEPLQSFYCPITRDVMVDPVETSSGQTFERSAIETWFSDGNKLCPLTMTPLNTSFLRPNKTLRQSIEEWKDRNTMITIASIRPTLESEEEEEVLHSLEQLQDLCEQRDLHREWVILENYIPTLIKLLAKNRDIRNRALVILCILAKDSDDAKERIVKADNAIESIVRSLGRRVGERKLAVALLLELSKYYLARDCIGKVQGCILLLVTMSSSDDSQAARDAQELLENLSFSDQNVIQMAKANYFRHLLHRLSTGPEDVKMIMATTLAEMELTDHNKESLFEGGALDPLLHFVSHGDTQVKNVAVKALRNLSSLPKNGLQMIREGAVRPLLDTLYHSSSSSSLREHAAGTIMHLAVSTVSQESSQIPVSLLESDDEIPRLFSLINLTGPDIQQSIIQTFQALCQSPSAPSIKTKLTQFAAVQVLVQLCEHEDLCVRANAVKLFCCLTEGSDEATILEHVNQKCIETLLKIIKSSKDEEEIASAMGIVSNLPELPQITLWLLDAGALPVISSYLHNGKQNNPHKNQLIENAVGAICRFSVPTNLEWQKSAAGTDIIPLLVQLLESGTTLTKKRAAISLCRFSESSLGLSRSIPKRKGFLCFSAPPETICLVHGGICSIKSSFCLVEADAVRPLVRILGEPDPGACEASLDALLTLIEGERLQSGSKVLAEANAIPPIIKFLGSPSPSLQEKALHALERIFRLVEFKMKYGALAQIPLVDLTQRGSGRGVEDKSPKLGLLPLLRKNHLKDAGRNAWLGMRTLTIMEEGRAYLFSKLTRKQCNATDRIEQVCDCDCDMNQLKQIHAYTLRNGIDYTKTLIVNSLQIPNLSYARKVFDLIPKPTVFLYNKLIQAYSCHGQYYQCMSLYSQMCIQGCPPNQHTFTFLFVTCASHSSLRHGQMLHAHFVKSGFEFDVFALTALVDMYAKLGMLASARQKFDEIKVKDIPTWNSIIAGYARSGYMEGALELFGLMPSRNVVSWTAMISGYSQNGQYAKALAMFLNMEKEKDVRPNEVTIASILPACANLGALEVGERIEAYARRNGFFKNSYVANAVLEMYARCGKIDVAWHVFDEIGRRRNLCSWNSMIMGLAVHGRCNEALELYDKMLGEGNAPDDVTLVGLLLACTHGGMVVKGRQLFESMETNLHITPKLEHYGCMVDLLGRCGELQEAFDLIQNMPMKPDSVVWGALLGACSFHGNVELAEIAAESLFKLEPWNPGNFVILSNIYASAGQWDGVAKLRKLMKGGQITKAAGYSFIEEGGQIHKFIVGDRSHTRIEEIYAFLDEVSKKMMLQRNAINCESELEEG</sequence>
<dbReference type="Pfam" id="PF20431">
    <property type="entry name" value="E_motif"/>
    <property type="match status" value="1"/>
</dbReference>
<dbReference type="FunFam" id="1.25.40.10:FF:000366">
    <property type="entry name" value="Pentatricopeptide (PPR) repeat-containing protein"/>
    <property type="match status" value="1"/>
</dbReference>
<evidence type="ECO:0000256" key="6">
    <source>
        <dbReference type="ARBA" id="ARBA00020768"/>
    </source>
</evidence>
<dbReference type="InterPro" id="IPR046848">
    <property type="entry name" value="E_motif"/>
</dbReference>
<dbReference type="InterPro" id="IPR045210">
    <property type="entry name" value="RING-Ubox_PUB"/>
</dbReference>
<dbReference type="InterPro" id="IPR003613">
    <property type="entry name" value="Ubox_domain"/>
</dbReference>
<dbReference type="Pfam" id="PF01535">
    <property type="entry name" value="PPR"/>
    <property type="match status" value="3"/>
</dbReference>
<dbReference type="FunFam" id="1.25.40.10:FF:000422">
    <property type="entry name" value="Pentatricopeptide repeat-containing protein"/>
    <property type="match status" value="1"/>
</dbReference>
<dbReference type="InterPro" id="IPR011990">
    <property type="entry name" value="TPR-like_helical_dom_sf"/>
</dbReference>
<dbReference type="Gene3D" id="3.30.40.10">
    <property type="entry name" value="Zinc/RING finger domain, C3HC4 (zinc finger)"/>
    <property type="match status" value="1"/>
</dbReference>
<evidence type="ECO:0000256" key="8">
    <source>
        <dbReference type="ARBA" id="ARBA00022737"/>
    </source>
</evidence>
<dbReference type="SMART" id="SM00185">
    <property type="entry name" value="ARM"/>
    <property type="match status" value="8"/>
</dbReference>
<dbReference type="EC" id="2.3.2.27" evidence="5"/>
<feature type="domain" description="U-box" evidence="12">
    <location>
        <begin position="261"/>
        <end position="335"/>
    </location>
</feature>
<feature type="repeat" description="ARM" evidence="9">
    <location>
        <begin position="542"/>
        <end position="584"/>
    </location>
</feature>
<dbReference type="NCBIfam" id="TIGR00756">
    <property type="entry name" value="PPR"/>
    <property type="match status" value="4"/>
</dbReference>
<comment type="pathway">
    <text evidence="4">Protein modification; protein ubiquitination.</text>
</comment>
<name>A0A2N9IZX4_FAGSY</name>
<dbReference type="InterPro" id="IPR013083">
    <property type="entry name" value="Znf_RING/FYVE/PHD"/>
</dbReference>
<dbReference type="PANTHER" id="PTHR45958">
    <property type="entry name" value="RING-TYPE E3 UBIQUITIN TRANSFERASE"/>
    <property type="match status" value="1"/>
</dbReference>
<dbReference type="Gene3D" id="1.25.40.10">
    <property type="entry name" value="Tetratricopeptide repeat domain"/>
    <property type="match status" value="3"/>
</dbReference>
<dbReference type="InterPro" id="IPR016024">
    <property type="entry name" value="ARM-type_fold"/>
</dbReference>
<evidence type="ECO:0000256" key="3">
    <source>
        <dbReference type="ARBA" id="ARBA00004216"/>
    </source>
</evidence>
<dbReference type="InterPro" id="IPR046849">
    <property type="entry name" value="E2_motif"/>
</dbReference>
<dbReference type="PROSITE" id="PS50176">
    <property type="entry name" value="ARM_REPEAT"/>
    <property type="match status" value="2"/>
</dbReference>
<gene>
    <name evidence="13" type="ORF">FSB_LOCUS57682</name>
</gene>
<feature type="coiled-coil region" evidence="11">
    <location>
        <begin position="196"/>
        <end position="223"/>
    </location>
</feature>
<dbReference type="GO" id="GO:0007166">
    <property type="term" value="P:cell surface receptor signaling pathway"/>
    <property type="evidence" value="ECO:0007669"/>
    <property type="project" value="InterPro"/>
</dbReference>
<evidence type="ECO:0000256" key="11">
    <source>
        <dbReference type="SAM" id="Coils"/>
    </source>
</evidence>
<dbReference type="Pfam" id="PF20430">
    <property type="entry name" value="Eplus_motif"/>
    <property type="match status" value="1"/>
</dbReference>
<dbReference type="PROSITE" id="PS51375">
    <property type="entry name" value="PPR"/>
    <property type="match status" value="4"/>
</dbReference>
<dbReference type="GO" id="GO:0016567">
    <property type="term" value="P:protein ubiquitination"/>
    <property type="evidence" value="ECO:0007669"/>
    <property type="project" value="UniProtKB-UniPathway"/>
</dbReference>
<dbReference type="SUPFAM" id="SSF48371">
    <property type="entry name" value="ARM repeat"/>
    <property type="match status" value="2"/>
</dbReference>
<accession>A0A2N9IZX4</accession>
<evidence type="ECO:0000256" key="10">
    <source>
        <dbReference type="PROSITE-ProRule" id="PRU00708"/>
    </source>
</evidence>
<dbReference type="SMART" id="SM00504">
    <property type="entry name" value="Ubox"/>
    <property type="match status" value="1"/>
</dbReference>
<keyword evidence="8" id="KW-0677">Repeat</keyword>
<dbReference type="Gene3D" id="1.20.930.20">
    <property type="entry name" value="Adaptor protein Cbl, N-terminal domain"/>
    <property type="match status" value="1"/>
</dbReference>
<dbReference type="CDD" id="cd16664">
    <property type="entry name" value="RING-Ubox_PUB"/>
    <property type="match status" value="1"/>
</dbReference>
<dbReference type="CDD" id="cd21037">
    <property type="entry name" value="MLKL_NTD"/>
    <property type="match status" value="1"/>
</dbReference>
<dbReference type="InterPro" id="IPR011989">
    <property type="entry name" value="ARM-like"/>
</dbReference>
<dbReference type="Gene3D" id="1.25.10.10">
    <property type="entry name" value="Leucine-rich Repeat Variant"/>
    <property type="match status" value="3"/>
</dbReference>
<feature type="repeat" description="PPR" evidence="10">
    <location>
        <begin position="1199"/>
        <end position="1233"/>
    </location>
</feature>
<proteinExistence type="predicted"/>
<comment type="catalytic activity">
    <reaction evidence="1">
        <text>S-ubiquitinyl-[E2 ubiquitin-conjugating enzyme]-L-cysteine + [acceptor protein]-L-lysine = [E2 ubiquitin-conjugating enzyme]-L-cysteine + N(6)-ubiquitinyl-[acceptor protein]-L-lysine.</text>
        <dbReference type="EC" id="2.3.2.27"/>
    </reaction>
</comment>
<evidence type="ECO:0000256" key="4">
    <source>
        <dbReference type="ARBA" id="ARBA00004906"/>
    </source>
</evidence>
<dbReference type="Pfam" id="PF13041">
    <property type="entry name" value="PPR_2"/>
    <property type="match status" value="3"/>
</dbReference>
<evidence type="ECO:0000313" key="13">
    <source>
        <dbReference type="EMBL" id="SPD29800.1"/>
    </source>
</evidence>
<dbReference type="PANTHER" id="PTHR45958:SF5">
    <property type="entry name" value="RING-TYPE E3 UBIQUITIN TRANSFERASE"/>
    <property type="match status" value="1"/>
</dbReference>
<reference evidence="13" key="1">
    <citation type="submission" date="2018-02" db="EMBL/GenBank/DDBJ databases">
        <authorList>
            <person name="Cohen D.B."/>
            <person name="Kent A.D."/>
        </authorList>
    </citation>
    <scope>NUCLEOTIDE SEQUENCE</scope>
</reference>
<feature type="repeat" description="PPR" evidence="10">
    <location>
        <begin position="1098"/>
        <end position="1132"/>
    </location>
</feature>
<evidence type="ECO:0000256" key="1">
    <source>
        <dbReference type="ARBA" id="ARBA00000900"/>
    </source>
</evidence>
<feature type="repeat" description="PPR" evidence="10">
    <location>
        <begin position="1301"/>
        <end position="1331"/>
    </location>
</feature>
<evidence type="ECO:0000259" key="12">
    <source>
        <dbReference type="PROSITE" id="PS51698"/>
    </source>
</evidence>
<keyword evidence="7" id="KW-0808">Transferase</keyword>
<feature type="repeat" description="ARM" evidence="9">
    <location>
        <begin position="583"/>
        <end position="613"/>
    </location>
</feature>
<dbReference type="GO" id="GO:0061630">
    <property type="term" value="F:ubiquitin protein ligase activity"/>
    <property type="evidence" value="ECO:0007669"/>
    <property type="project" value="UniProtKB-EC"/>
</dbReference>
<protein>
    <recommendedName>
        <fullName evidence="6">Protein unc-45 homolog B</fullName>
        <ecNumber evidence="5">2.3.2.27</ecNumber>
    </recommendedName>
</protein>
<dbReference type="FunFam" id="1.25.40.10:FF:000344">
    <property type="entry name" value="Pentatricopeptide repeat-containing protein"/>
    <property type="match status" value="1"/>
</dbReference>
<evidence type="ECO:0000256" key="5">
    <source>
        <dbReference type="ARBA" id="ARBA00012483"/>
    </source>
</evidence>
<comment type="subcellular location">
    <subcellularLocation>
        <location evidence="2">Cytoplasm</location>
        <location evidence="2">Myofibril</location>
        <location evidence="2">Sarcomere</location>
        <location evidence="2">A band</location>
    </subcellularLocation>
    <subcellularLocation>
        <location evidence="3">Cytoplasm</location>
        <location evidence="3">Myofibril</location>
        <location evidence="3">Sarcomere</location>
        <location evidence="3">Z line</location>
    </subcellularLocation>
</comment>
<evidence type="ECO:0000256" key="2">
    <source>
        <dbReference type="ARBA" id="ARBA00004161"/>
    </source>
</evidence>
<dbReference type="PROSITE" id="PS51698">
    <property type="entry name" value="U_BOX"/>
    <property type="match status" value="1"/>
</dbReference>
<dbReference type="Pfam" id="PF00514">
    <property type="entry name" value="Arm"/>
    <property type="match status" value="1"/>
</dbReference>
<dbReference type="InterPro" id="IPR036537">
    <property type="entry name" value="Adaptor_Cbl_N_dom_sf"/>
</dbReference>
<dbReference type="GO" id="GO:0016070">
    <property type="term" value="P:RNA metabolic process"/>
    <property type="evidence" value="ECO:0007669"/>
    <property type="project" value="UniProtKB-ARBA"/>
</dbReference>
<dbReference type="SUPFAM" id="SSF57850">
    <property type="entry name" value="RING/U-box"/>
    <property type="match status" value="1"/>
</dbReference>
<dbReference type="Pfam" id="PF04564">
    <property type="entry name" value="U-box"/>
    <property type="match status" value="1"/>
</dbReference>
<organism evidence="13">
    <name type="scientific">Fagus sylvatica</name>
    <name type="common">Beechnut</name>
    <dbReference type="NCBI Taxonomy" id="28930"/>
    <lineage>
        <taxon>Eukaryota</taxon>
        <taxon>Viridiplantae</taxon>
        <taxon>Streptophyta</taxon>
        <taxon>Embryophyta</taxon>
        <taxon>Tracheophyta</taxon>
        <taxon>Spermatophyta</taxon>
        <taxon>Magnoliopsida</taxon>
        <taxon>eudicotyledons</taxon>
        <taxon>Gunneridae</taxon>
        <taxon>Pentapetalae</taxon>
        <taxon>rosids</taxon>
        <taxon>fabids</taxon>
        <taxon>Fagales</taxon>
        <taxon>Fagaceae</taxon>
        <taxon>Fagus</taxon>
    </lineage>
</organism>
<evidence type="ECO:0000256" key="7">
    <source>
        <dbReference type="ARBA" id="ARBA00022679"/>
    </source>
</evidence>
<keyword evidence="11" id="KW-0175">Coiled coil</keyword>
<dbReference type="InterPro" id="IPR059179">
    <property type="entry name" value="MLKL-like_MCAfunc"/>
</dbReference>
<dbReference type="InterPro" id="IPR052608">
    <property type="entry name" value="U-box_domain_protein"/>
</dbReference>
<evidence type="ECO:0000256" key="9">
    <source>
        <dbReference type="PROSITE-ProRule" id="PRU00259"/>
    </source>
</evidence>